<reference evidence="1 2" key="1">
    <citation type="submission" date="2016-10" db="EMBL/GenBank/DDBJ databases">
        <title>Comparative genome analysis of multiple Pseudomonas spp. focuses on biocontrol and plant growth promoting traits.</title>
        <authorList>
            <person name="Tao X.-Y."/>
            <person name="Taylor C.G."/>
        </authorList>
    </citation>
    <scope>NUCLEOTIDE SEQUENCE [LARGE SCALE GENOMIC DNA]</scope>
    <source>
        <strain evidence="1 2">24D3</strain>
    </source>
</reference>
<evidence type="ECO:0000313" key="2">
    <source>
        <dbReference type="Proteomes" id="UP000285757"/>
    </source>
</evidence>
<dbReference type="Proteomes" id="UP000285757">
    <property type="component" value="Unassembled WGS sequence"/>
</dbReference>
<accession>A0A423LCW9</accession>
<protein>
    <submittedName>
        <fullName evidence="1">Uncharacterized protein</fullName>
    </submittedName>
</protein>
<dbReference type="EMBL" id="MOBU01000013">
    <property type="protein sequence ID" value="RON66135.1"/>
    <property type="molecule type" value="Genomic_DNA"/>
</dbReference>
<comment type="caution">
    <text evidence="1">The sequence shown here is derived from an EMBL/GenBank/DDBJ whole genome shotgun (WGS) entry which is preliminary data.</text>
</comment>
<evidence type="ECO:0000313" key="1">
    <source>
        <dbReference type="EMBL" id="RON66135.1"/>
    </source>
</evidence>
<dbReference type="RefSeq" id="WP_123533468.1">
    <property type="nucleotide sequence ID" value="NZ_MOBU01000013.1"/>
</dbReference>
<proteinExistence type="predicted"/>
<dbReference type="AlphaFoldDB" id="A0A423LCW9"/>
<sequence length="82" mass="8853">MRREFDGFYVLYTAAAAKVAEGKKVQRLVMASILADSAAGAQWAMGQKGIDVANLNVRRDAETTMPGDWPGIVCTADFDQSV</sequence>
<organism evidence="1 2">
    <name type="scientific">Pseudomonas fluorescens</name>
    <dbReference type="NCBI Taxonomy" id="294"/>
    <lineage>
        <taxon>Bacteria</taxon>
        <taxon>Pseudomonadati</taxon>
        <taxon>Pseudomonadota</taxon>
        <taxon>Gammaproteobacteria</taxon>
        <taxon>Pseudomonadales</taxon>
        <taxon>Pseudomonadaceae</taxon>
        <taxon>Pseudomonas</taxon>
    </lineage>
</organism>
<gene>
    <name evidence="1" type="ORF">BK671_16635</name>
</gene>
<name>A0A423LCW9_PSEFL</name>